<dbReference type="NCBIfam" id="NF002959">
    <property type="entry name" value="PRK03624.1"/>
    <property type="match status" value="1"/>
</dbReference>
<dbReference type="EMBL" id="JOJP01000001">
    <property type="protein sequence ID" value="KEI73455.1"/>
    <property type="molecule type" value="Genomic_DNA"/>
</dbReference>
<evidence type="ECO:0000259" key="3">
    <source>
        <dbReference type="PROSITE" id="PS51186"/>
    </source>
</evidence>
<reference evidence="4 5" key="1">
    <citation type="submission" date="2014-06" db="EMBL/GenBank/DDBJ databases">
        <title>Whole Genome Sequences of Three Symbiotic Endozoicomonas Bacteria.</title>
        <authorList>
            <person name="Neave M.J."/>
            <person name="Apprill A."/>
            <person name="Voolstra C.R."/>
        </authorList>
    </citation>
    <scope>NUCLEOTIDE SEQUENCE [LARGE SCALE GENOMIC DNA]</scope>
    <source>
        <strain evidence="4 5">DSM 22380</strain>
    </source>
</reference>
<dbReference type="STRING" id="305900.GV64_07525"/>
<dbReference type="GO" id="GO:0016747">
    <property type="term" value="F:acyltransferase activity, transferring groups other than amino-acyl groups"/>
    <property type="evidence" value="ECO:0007669"/>
    <property type="project" value="InterPro"/>
</dbReference>
<evidence type="ECO:0000313" key="4">
    <source>
        <dbReference type="EMBL" id="KEI73455.1"/>
    </source>
</evidence>
<dbReference type="eggNOG" id="COG0456">
    <property type="taxonomic scope" value="Bacteria"/>
</dbReference>
<feature type="domain" description="N-acetyltransferase" evidence="3">
    <location>
        <begin position="1"/>
        <end position="137"/>
    </location>
</feature>
<protein>
    <recommendedName>
        <fullName evidence="3">N-acetyltransferase domain-containing protein</fullName>
    </recommendedName>
</protein>
<dbReference type="CDD" id="cd04301">
    <property type="entry name" value="NAT_SF"/>
    <property type="match status" value="1"/>
</dbReference>
<dbReference type="InterPro" id="IPR000182">
    <property type="entry name" value="GNAT_dom"/>
</dbReference>
<evidence type="ECO:0000313" key="5">
    <source>
        <dbReference type="Proteomes" id="UP000027997"/>
    </source>
</evidence>
<gene>
    <name evidence="4" type="ORF">GV64_07525</name>
</gene>
<dbReference type="Proteomes" id="UP000027997">
    <property type="component" value="Unassembled WGS sequence"/>
</dbReference>
<dbReference type="AlphaFoldDB" id="A0A081KH29"/>
<proteinExistence type="predicted"/>
<evidence type="ECO:0000256" key="1">
    <source>
        <dbReference type="ARBA" id="ARBA00022679"/>
    </source>
</evidence>
<evidence type="ECO:0000256" key="2">
    <source>
        <dbReference type="ARBA" id="ARBA00023315"/>
    </source>
</evidence>
<organism evidence="4 5">
    <name type="scientific">Endozoicomonas elysicola</name>
    <dbReference type="NCBI Taxonomy" id="305900"/>
    <lineage>
        <taxon>Bacteria</taxon>
        <taxon>Pseudomonadati</taxon>
        <taxon>Pseudomonadota</taxon>
        <taxon>Gammaproteobacteria</taxon>
        <taxon>Oceanospirillales</taxon>
        <taxon>Endozoicomonadaceae</taxon>
        <taxon>Endozoicomonas</taxon>
    </lineage>
</organism>
<dbReference type="Pfam" id="PF00583">
    <property type="entry name" value="Acetyltransf_1"/>
    <property type="match status" value="1"/>
</dbReference>
<sequence>MTVRAFKPEDMEAVISLWQQCGLTTPQNNPQSDIHRKVAMDDGLFLVGLVKNEVIASVMGGYEGHRGWVNYLAVSPQWQKNELGKILMENLEEKLSSLGCPKINLQVRSTNQQVVAFYRSLGYKTDHVISLGKRLCN</sequence>
<comment type="caution">
    <text evidence="4">The sequence shown here is derived from an EMBL/GenBank/DDBJ whole genome shotgun (WGS) entry which is preliminary data.</text>
</comment>
<name>A0A081KH29_9GAMM</name>
<keyword evidence="5" id="KW-1185">Reference proteome</keyword>
<dbReference type="InterPro" id="IPR050832">
    <property type="entry name" value="Bact_Acetyltransf"/>
</dbReference>
<keyword evidence="1" id="KW-0808">Transferase</keyword>
<dbReference type="SUPFAM" id="SSF55729">
    <property type="entry name" value="Acyl-CoA N-acyltransferases (Nat)"/>
    <property type="match status" value="1"/>
</dbReference>
<accession>A0A081KH29</accession>
<dbReference type="Gene3D" id="3.40.630.30">
    <property type="match status" value="1"/>
</dbReference>
<keyword evidence="2" id="KW-0012">Acyltransferase</keyword>
<dbReference type="PROSITE" id="PS51186">
    <property type="entry name" value="GNAT"/>
    <property type="match status" value="1"/>
</dbReference>
<dbReference type="InterPro" id="IPR016181">
    <property type="entry name" value="Acyl_CoA_acyltransferase"/>
</dbReference>
<dbReference type="PANTHER" id="PTHR43877">
    <property type="entry name" value="AMINOALKYLPHOSPHONATE N-ACETYLTRANSFERASE-RELATED-RELATED"/>
    <property type="match status" value="1"/>
</dbReference>